<dbReference type="EMBL" id="CP051298">
    <property type="protein sequence ID" value="QKD43776.1"/>
    <property type="molecule type" value="Genomic_DNA"/>
</dbReference>
<sequence length="610" mass="67668">MLKLESDRLDYGTQLRAPSGYALHSALATTFSLDLETLAAASLALTLDQTLEEEEEGELSGERVALLESIDQLHKRLMVFYQRGNIKVPGKFNRLFALLEPLLVPVVALEGADGAFASFHPKVWLLRFTALDEDAADRWRLLVLSRNLTFDRSWDLAVSIDGETARRGNGDPRLLVFLRSLAQDPRHAAEIEAWCDALRHVAWTAPDPFDPAFEVLPGFQGHEKTAGVPLDLPAKLDDLLVMSPFLDADGQSMLADLASRTRANAIRTLISRGDTLDKIGSDALSNWNCLSLSERVVDGEERHESRAAEQQNLHTKLIVAKHGAQAIWHIGSANMTNAAFGQPGKLASPRNRELMLRLTGRNGKLGPSALLETWKTSNVFHKHEFRDAGPVSPEDDSAMRRAVHALSSAGWLLHVNEVPGEPGRFDLRLDTTPDGSAIRLPAGYKATMRLLCRDDPRALDVSMAWTDVSLTDISAFLSAEIVSPKEVRKRFVVQAVLSVDMLERRKAALFRDIVGDSRKLLRYLALILDLDPSRTDWSRADGNGRSADVFGLDGKGALYEQLLRAASRAPRRMSRAIDIYRRIRAEVETLPEGLDPLFEGFAAYHRERNA</sequence>
<dbReference type="Proteomes" id="UP000500755">
    <property type="component" value="Chromosome"/>
</dbReference>
<proteinExistence type="predicted"/>
<protein>
    <recommendedName>
        <fullName evidence="3">PLD phosphodiesterase domain-containing protein</fullName>
    </recommendedName>
</protein>
<reference evidence="1 2" key="1">
    <citation type="submission" date="2020-05" db="EMBL/GenBank/DDBJ databases">
        <title>Complete genome sequence of Alicycliphilus denitrificans DP3.</title>
        <authorList>
            <person name="Chen X."/>
        </authorList>
    </citation>
    <scope>NUCLEOTIDE SEQUENCE [LARGE SCALE GENOMIC DNA]</scope>
    <source>
        <strain evidence="1 2">DP3</strain>
    </source>
</reference>
<dbReference type="Gene3D" id="3.30.870.10">
    <property type="entry name" value="Endonuclease Chain A"/>
    <property type="match status" value="1"/>
</dbReference>
<gene>
    <name evidence="1" type="ORF">HF896_09210</name>
</gene>
<dbReference type="InterPro" id="IPR059166">
    <property type="entry name" value="PLD-like_cat"/>
</dbReference>
<evidence type="ECO:0008006" key="3">
    <source>
        <dbReference type="Google" id="ProtNLM"/>
    </source>
</evidence>
<dbReference type="AlphaFoldDB" id="A0A858ZSE0"/>
<name>A0A858ZSE0_9BURK</name>
<accession>A0A858ZSE0</accession>
<dbReference type="CDD" id="cd09176">
    <property type="entry name" value="PLDc_unchar6"/>
    <property type="match status" value="1"/>
</dbReference>
<dbReference type="RefSeq" id="WP_168727835.1">
    <property type="nucleotide sequence ID" value="NZ_CP051298.1"/>
</dbReference>
<evidence type="ECO:0000313" key="2">
    <source>
        <dbReference type="Proteomes" id="UP000500755"/>
    </source>
</evidence>
<evidence type="ECO:0000313" key="1">
    <source>
        <dbReference type="EMBL" id="QKD43776.1"/>
    </source>
</evidence>
<organism evidence="1 2">
    <name type="scientific">Alicycliphilus denitrificans</name>
    <dbReference type="NCBI Taxonomy" id="179636"/>
    <lineage>
        <taxon>Bacteria</taxon>
        <taxon>Pseudomonadati</taxon>
        <taxon>Pseudomonadota</taxon>
        <taxon>Betaproteobacteria</taxon>
        <taxon>Burkholderiales</taxon>
        <taxon>Comamonadaceae</taxon>
        <taxon>Alicycliphilus</taxon>
    </lineage>
</organism>